<sequence length="132" mass="14525">MNQKLRVQTRVRLSSKATTRCILGEFPAPMILYDCGSNATKFHGAHPLLDVQVARQGRRATWGFIPVEIPPSLYDAPDILGHHGTDDIARINGLGAGSRQRCWFWSPHLDSGHEAGCAVVAPELSMYSQRAT</sequence>
<dbReference type="Proteomes" id="UP000236621">
    <property type="component" value="Unassembled WGS sequence"/>
</dbReference>
<name>A0A2K3QMP3_9HYPO</name>
<evidence type="ECO:0000313" key="1">
    <source>
        <dbReference type="EMBL" id="PNY28798.1"/>
    </source>
</evidence>
<reference evidence="1 2" key="1">
    <citation type="submission" date="2017-08" db="EMBL/GenBank/DDBJ databases">
        <title>Harnessing the power of phylogenomics to disentangle the directionality and signatures of interkingdom host jumping in the parasitic fungal genus Tolypocladium.</title>
        <authorList>
            <person name="Quandt C.A."/>
            <person name="Patterson W."/>
            <person name="Spatafora J.W."/>
        </authorList>
    </citation>
    <scope>NUCLEOTIDE SEQUENCE [LARGE SCALE GENOMIC DNA]</scope>
    <source>
        <strain evidence="1 2">CBS 113982</strain>
    </source>
</reference>
<protein>
    <submittedName>
        <fullName evidence="1">Uncharacterized protein</fullName>
    </submittedName>
</protein>
<gene>
    <name evidence="1" type="ORF">TCAP_01274</name>
</gene>
<proteinExistence type="predicted"/>
<dbReference type="EMBL" id="NRSZ01000209">
    <property type="protein sequence ID" value="PNY28798.1"/>
    <property type="molecule type" value="Genomic_DNA"/>
</dbReference>
<evidence type="ECO:0000313" key="2">
    <source>
        <dbReference type="Proteomes" id="UP000236621"/>
    </source>
</evidence>
<dbReference type="AlphaFoldDB" id="A0A2K3QMP3"/>
<comment type="caution">
    <text evidence="1">The sequence shown here is derived from an EMBL/GenBank/DDBJ whole genome shotgun (WGS) entry which is preliminary data.</text>
</comment>
<accession>A0A2K3QMP3</accession>
<keyword evidence="2" id="KW-1185">Reference proteome</keyword>
<organism evidence="1 2">
    <name type="scientific">Tolypocladium capitatum</name>
    <dbReference type="NCBI Taxonomy" id="45235"/>
    <lineage>
        <taxon>Eukaryota</taxon>
        <taxon>Fungi</taxon>
        <taxon>Dikarya</taxon>
        <taxon>Ascomycota</taxon>
        <taxon>Pezizomycotina</taxon>
        <taxon>Sordariomycetes</taxon>
        <taxon>Hypocreomycetidae</taxon>
        <taxon>Hypocreales</taxon>
        <taxon>Ophiocordycipitaceae</taxon>
        <taxon>Tolypocladium</taxon>
    </lineage>
</organism>